<feature type="region of interest" description="Disordered" evidence="1">
    <location>
        <begin position="112"/>
        <end position="132"/>
    </location>
</feature>
<dbReference type="Proteomes" id="UP000003786">
    <property type="component" value="Chromosome 3"/>
</dbReference>
<reference evidence="3 4" key="1">
    <citation type="journal article" date="2012" name="MBio">
        <title>Comparative genome analysis of three eukaryotic parasites with differing abilities to transform leukocytes reveals key mediators of Theileria-induced leukocyte transformation.</title>
        <authorList>
            <person name="Hayashida K."/>
            <person name="Hara Y."/>
            <person name="Abe T."/>
            <person name="Yamasaki C."/>
            <person name="Toyoda A."/>
            <person name="Kosuge T."/>
            <person name="Suzuki Y."/>
            <person name="Sato Y."/>
            <person name="Kawashima S."/>
            <person name="Katayama T."/>
            <person name="Wakaguri H."/>
            <person name="Inoue N."/>
            <person name="Homma K."/>
            <person name="Tada-Umezaki M."/>
            <person name="Yagi Y."/>
            <person name="Fujii Y."/>
            <person name="Habara T."/>
            <person name="Kanehisa M."/>
            <person name="Watanabe H."/>
            <person name="Ito K."/>
            <person name="Gojobori T."/>
            <person name="Sugawara H."/>
            <person name="Imanishi T."/>
            <person name="Weir W."/>
            <person name="Gardner M."/>
            <person name="Pain A."/>
            <person name="Shiels B."/>
            <person name="Hattori M."/>
            <person name="Nene V."/>
            <person name="Sugimoto C."/>
        </authorList>
    </citation>
    <scope>NUCLEOTIDE SEQUENCE [LARGE SCALE GENOMIC DNA]</scope>
    <source>
        <strain evidence="3 4">Shintoku</strain>
    </source>
</reference>
<dbReference type="GeneID" id="20715774"/>
<evidence type="ECO:0000256" key="1">
    <source>
        <dbReference type="SAM" id="MobiDB-lite"/>
    </source>
</evidence>
<keyword evidence="4" id="KW-1185">Reference proteome</keyword>
<dbReference type="AlphaFoldDB" id="J4C8T5"/>
<feature type="region of interest" description="Disordered" evidence="1">
    <location>
        <begin position="474"/>
        <end position="512"/>
    </location>
</feature>
<keyword evidence="2" id="KW-0732">Signal</keyword>
<feature type="compositionally biased region" description="Polar residues" evidence="1">
    <location>
        <begin position="77"/>
        <end position="92"/>
    </location>
</feature>
<dbReference type="InterPro" id="IPR007480">
    <property type="entry name" value="DUF529"/>
</dbReference>
<dbReference type="VEuPathDB" id="PiroplasmaDB:TOT_030000610"/>
<feature type="compositionally biased region" description="Basic and acidic residues" evidence="1">
    <location>
        <begin position="494"/>
        <end position="510"/>
    </location>
</feature>
<evidence type="ECO:0000313" key="3">
    <source>
        <dbReference type="EMBL" id="BAM41348.1"/>
    </source>
</evidence>
<evidence type="ECO:0000313" key="4">
    <source>
        <dbReference type="Proteomes" id="UP000003786"/>
    </source>
</evidence>
<accession>J4C8T5</accession>
<dbReference type="KEGG" id="tot:TOT_030000610"/>
<organism evidence="3 4">
    <name type="scientific">Theileria orientalis strain Shintoku</name>
    <dbReference type="NCBI Taxonomy" id="869250"/>
    <lineage>
        <taxon>Eukaryota</taxon>
        <taxon>Sar</taxon>
        <taxon>Alveolata</taxon>
        <taxon>Apicomplexa</taxon>
        <taxon>Aconoidasida</taxon>
        <taxon>Piroplasmida</taxon>
        <taxon>Theileriidae</taxon>
        <taxon>Theileria</taxon>
    </lineage>
</organism>
<dbReference type="RefSeq" id="XP_009691649.1">
    <property type="nucleotide sequence ID" value="XM_009693354.1"/>
</dbReference>
<dbReference type="Pfam" id="PF04385">
    <property type="entry name" value="FAINT"/>
    <property type="match status" value="1"/>
</dbReference>
<evidence type="ECO:0000256" key="2">
    <source>
        <dbReference type="SAM" id="SignalP"/>
    </source>
</evidence>
<gene>
    <name evidence="3" type="ORF">TOT_030000610</name>
</gene>
<feature type="chain" id="PRO_5003778657" evidence="2">
    <location>
        <begin position="25"/>
        <end position="847"/>
    </location>
</feature>
<feature type="signal peptide" evidence="2">
    <location>
        <begin position="1"/>
        <end position="24"/>
    </location>
</feature>
<protein>
    <submittedName>
        <fullName evidence="3">Uncharacterized protein</fullName>
    </submittedName>
</protein>
<name>J4C8T5_THEOR</name>
<sequence>MNLNILRYCTLLISVLRHIDVVTCQANQIQIIDRKSRALHNINNNNPAPLAGVRAQDPNTFHVSDSDEDDLEVNVNNSSIPISGTPVATTPTAIPGRTPVATTPIVKATIQDRAPEVKESPKPAQQRAPPRKGYVESLKLVVDVSKKWSTDELEYKRNDARRMDVFTAVDPHLIYKVKNFDDTLWQAKDEAYAKMVEIETLENKPPLVTVYMPDDLFPRLGPDALDQSGFAVQEEQMSDFSDYSKFAVRHKKMSDALKEGDMKVTEVRPGGYDSDASVIETKRHKRRFRTGLVHLVILDIKNKQSSDKITYERQGDFDVFTAVEPYLIDKVQKRTQLIWQSTNMNYASRVIQKKTGNKRNFRIFFPYHTAQCSDSGSDDERIRREVDENFKQAQLEANHLAKMQAAQAAQMYAPPVAHSPFPQYYATPAPPHVPPQQYFRLPHPTQFAPQMTPYPPHQGVVPEPYFTIHDRHETYTSQPKRRYRVSPQSASESPTDRWTDQRHHPPKGPEADPLVEIVELYKVEERELDEESEQESPDFTRHIVLDVENKFTTDKMLYEENEDKTVTFTAKDPFLVGIIKKGERVLWRSKDGRYSKRIIMRERENDIPLLRVFLPRMKPTSSATHPRRVDLDINYKFSTNEYEYKSFFDQVPQRLTKHTYTTKGGCKFHVVRRSDHVIWRAGDDSELSDQVTVLKYHDMRTEQVMINLPDGTARRYTKPERCVNYYRNWMNMGAVPLFSPTTQSVALDVSNKYDTHYYQYTRMGDVSTFVARYGYVFTAVLDSGYAVWSSLGNEFAVSVEVVGDFEMTIQLCTANRRFRKGQNNVWFEYTDKTHVPPIYVRSSQYLI</sequence>
<dbReference type="OrthoDB" id="10396827at2759"/>
<feature type="region of interest" description="Disordered" evidence="1">
    <location>
        <begin position="77"/>
        <end position="99"/>
    </location>
</feature>
<dbReference type="EMBL" id="AP011948">
    <property type="protein sequence ID" value="BAM41348.1"/>
    <property type="molecule type" value="Genomic_DNA"/>
</dbReference>
<proteinExistence type="predicted"/>